<protein>
    <submittedName>
        <fullName evidence="1">Uncharacterized protein</fullName>
    </submittedName>
</protein>
<evidence type="ECO:0000313" key="2">
    <source>
        <dbReference type="Proteomes" id="UP000466794"/>
    </source>
</evidence>
<dbReference type="Proteomes" id="UP000466794">
    <property type="component" value="Unassembled WGS sequence"/>
</dbReference>
<gene>
    <name evidence="1" type="ORF">GPX89_38390</name>
</gene>
<dbReference type="RefSeq" id="WP_157392691.1">
    <property type="nucleotide sequence ID" value="NZ_WRPP01000012.1"/>
</dbReference>
<organism evidence="1 2">
    <name type="scientific">Nocardia terrae</name>
    <dbReference type="NCBI Taxonomy" id="2675851"/>
    <lineage>
        <taxon>Bacteria</taxon>
        <taxon>Bacillati</taxon>
        <taxon>Actinomycetota</taxon>
        <taxon>Actinomycetes</taxon>
        <taxon>Mycobacteriales</taxon>
        <taxon>Nocardiaceae</taxon>
        <taxon>Nocardia</taxon>
    </lineage>
</organism>
<sequence length="58" mass="6070">MITDLSLGLLEQRRAAHFAGALQAGPPLVRTINIHRIGAVGDARCWSAPTAYADSPAA</sequence>
<proteinExistence type="predicted"/>
<reference evidence="1 2" key="1">
    <citation type="submission" date="2019-12" db="EMBL/GenBank/DDBJ databases">
        <title>Nocardia sp. nov. ET3-3 isolated from soil.</title>
        <authorList>
            <person name="Kanchanasin P."/>
            <person name="Tanasupawat S."/>
            <person name="Yuki M."/>
            <person name="Kudo T."/>
        </authorList>
    </citation>
    <scope>NUCLEOTIDE SEQUENCE [LARGE SCALE GENOMIC DNA]</scope>
    <source>
        <strain evidence="1 2">ET3-3</strain>
    </source>
</reference>
<dbReference type="AlphaFoldDB" id="A0A7K1V943"/>
<keyword evidence="2" id="KW-1185">Reference proteome</keyword>
<dbReference type="EMBL" id="WRPP01000012">
    <property type="protein sequence ID" value="MVU83096.1"/>
    <property type="molecule type" value="Genomic_DNA"/>
</dbReference>
<name>A0A7K1V943_9NOCA</name>
<evidence type="ECO:0000313" key="1">
    <source>
        <dbReference type="EMBL" id="MVU83096.1"/>
    </source>
</evidence>
<comment type="caution">
    <text evidence="1">The sequence shown here is derived from an EMBL/GenBank/DDBJ whole genome shotgun (WGS) entry which is preliminary data.</text>
</comment>
<accession>A0A7K1V943</accession>